<dbReference type="PANTHER" id="PTHR45772:SF2">
    <property type="entry name" value="ABC TRANSPORTER ATP-BINDING PROTEIN"/>
    <property type="match status" value="1"/>
</dbReference>
<dbReference type="Proteomes" id="UP000666240">
    <property type="component" value="Unassembled WGS sequence"/>
</dbReference>
<dbReference type="GO" id="GO:0005886">
    <property type="term" value="C:plasma membrane"/>
    <property type="evidence" value="ECO:0007669"/>
    <property type="project" value="TreeGrafter"/>
</dbReference>
<evidence type="ECO:0000256" key="2">
    <source>
        <dbReference type="ARBA" id="ARBA00022448"/>
    </source>
</evidence>
<feature type="domain" description="ABC transporter" evidence="5">
    <location>
        <begin position="5"/>
        <end position="246"/>
    </location>
</feature>
<reference evidence="6" key="1">
    <citation type="submission" date="2021-03" db="EMBL/GenBank/DDBJ databases">
        <title>Genome sequencing and assembly of Tianweitania sediminis.</title>
        <authorList>
            <person name="Chhetri G."/>
        </authorList>
    </citation>
    <scope>NUCLEOTIDE SEQUENCE</scope>
    <source>
        <strain evidence="6">Z8</strain>
    </source>
</reference>
<evidence type="ECO:0000256" key="3">
    <source>
        <dbReference type="ARBA" id="ARBA00022741"/>
    </source>
</evidence>
<evidence type="ECO:0000256" key="1">
    <source>
        <dbReference type="ARBA" id="ARBA00005417"/>
    </source>
</evidence>
<dbReference type="EMBL" id="JAGIYY010000002">
    <property type="protein sequence ID" value="MBP0438696.1"/>
    <property type="molecule type" value="Genomic_DNA"/>
</dbReference>
<keyword evidence="7" id="KW-1185">Reference proteome</keyword>
<accession>A0A8J7RK24</accession>
<sequence>MDTLLDIRNLKMNFGGLKVTDDVSLNLAKGSRTALIGPNGAGKTTLINLIAGAYRPTSGSISLMGQDVTGMKDTDRVRLGLIRSFQITRLFPDLTVIDHLAMAILQREGRSAGMFKSYHRMPEVLDEAMEALARLRLDPLANRVVAQIAYGQQRLLEIAIALVLKPKVLLLDEPAAGIPSSDMDRVVAALDNLPAELAVLLIDHDMDLVRRFAREVIVLSSGAVIFRGTPEQLGSDPRVRSAYLGEDA</sequence>
<keyword evidence="2" id="KW-0813">Transport</keyword>
<dbReference type="InterPro" id="IPR003439">
    <property type="entry name" value="ABC_transporter-like_ATP-bd"/>
</dbReference>
<dbReference type="SMART" id="SM00382">
    <property type="entry name" value="AAA"/>
    <property type="match status" value="1"/>
</dbReference>
<protein>
    <submittedName>
        <fullName evidence="6">ABC transporter ATP-binding protein</fullName>
    </submittedName>
</protein>
<dbReference type="Pfam" id="PF00005">
    <property type="entry name" value="ABC_tran"/>
    <property type="match status" value="1"/>
</dbReference>
<dbReference type="PROSITE" id="PS00211">
    <property type="entry name" value="ABC_TRANSPORTER_1"/>
    <property type="match status" value="1"/>
</dbReference>
<dbReference type="Gene3D" id="3.40.50.300">
    <property type="entry name" value="P-loop containing nucleotide triphosphate hydrolases"/>
    <property type="match status" value="1"/>
</dbReference>
<comment type="similarity">
    <text evidence="1">Belongs to the ABC transporter superfamily.</text>
</comment>
<comment type="caution">
    <text evidence="6">The sequence shown here is derived from an EMBL/GenBank/DDBJ whole genome shotgun (WGS) entry which is preliminary data.</text>
</comment>
<gene>
    <name evidence="6" type="ORF">J5Y06_08555</name>
</gene>
<dbReference type="Pfam" id="PF12399">
    <property type="entry name" value="BCA_ABC_TP_C"/>
    <property type="match status" value="1"/>
</dbReference>
<evidence type="ECO:0000313" key="6">
    <source>
        <dbReference type="EMBL" id="MBP0438696.1"/>
    </source>
</evidence>
<name>A0A8J7RK24_9HYPH</name>
<dbReference type="GO" id="GO:0016887">
    <property type="term" value="F:ATP hydrolysis activity"/>
    <property type="evidence" value="ECO:0007669"/>
    <property type="project" value="InterPro"/>
</dbReference>
<dbReference type="SUPFAM" id="SSF52540">
    <property type="entry name" value="P-loop containing nucleoside triphosphate hydrolases"/>
    <property type="match status" value="1"/>
</dbReference>
<keyword evidence="3" id="KW-0547">Nucleotide-binding</keyword>
<dbReference type="GO" id="GO:0005524">
    <property type="term" value="F:ATP binding"/>
    <property type="evidence" value="ECO:0007669"/>
    <property type="project" value="UniProtKB-KW"/>
</dbReference>
<dbReference type="InterPro" id="IPR051120">
    <property type="entry name" value="ABC_AA/LPS_Transport"/>
</dbReference>
<dbReference type="InterPro" id="IPR003593">
    <property type="entry name" value="AAA+_ATPase"/>
</dbReference>
<evidence type="ECO:0000259" key="5">
    <source>
        <dbReference type="PROSITE" id="PS50893"/>
    </source>
</evidence>
<dbReference type="CDD" id="cd03219">
    <property type="entry name" value="ABC_Mj1267_LivG_branched"/>
    <property type="match status" value="1"/>
</dbReference>
<dbReference type="RefSeq" id="WP_209334718.1">
    <property type="nucleotide sequence ID" value="NZ_JAGIYY010000002.1"/>
</dbReference>
<dbReference type="PANTHER" id="PTHR45772">
    <property type="entry name" value="CONSERVED COMPONENT OF ABC TRANSPORTER FOR NATURAL AMINO ACIDS-RELATED"/>
    <property type="match status" value="1"/>
</dbReference>
<evidence type="ECO:0000256" key="4">
    <source>
        <dbReference type="ARBA" id="ARBA00022840"/>
    </source>
</evidence>
<dbReference type="InterPro" id="IPR017871">
    <property type="entry name" value="ABC_transporter-like_CS"/>
</dbReference>
<organism evidence="6 7">
    <name type="scientific">Tianweitania sediminis</name>
    <dbReference type="NCBI Taxonomy" id="1502156"/>
    <lineage>
        <taxon>Bacteria</taxon>
        <taxon>Pseudomonadati</taxon>
        <taxon>Pseudomonadota</taxon>
        <taxon>Alphaproteobacteria</taxon>
        <taxon>Hyphomicrobiales</taxon>
        <taxon>Phyllobacteriaceae</taxon>
        <taxon>Tianweitania</taxon>
    </lineage>
</organism>
<dbReference type="InterPro" id="IPR027417">
    <property type="entry name" value="P-loop_NTPase"/>
</dbReference>
<dbReference type="InterPro" id="IPR032823">
    <property type="entry name" value="BCA_ABC_TP_C"/>
</dbReference>
<evidence type="ECO:0000313" key="7">
    <source>
        <dbReference type="Proteomes" id="UP000666240"/>
    </source>
</evidence>
<proteinExistence type="inferred from homology"/>
<dbReference type="PROSITE" id="PS50893">
    <property type="entry name" value="ABC_TRANSPORTER_2"/>
    <property type="match status" value="1"/>
</dbReference>
<dbReference type="AlphaFoldDB" id="A0A8J7RK24"/>
<keyword evidence="4 6" id="KW-0067">ATP-binding</keyword>